<organism evidence="1 2">
    <name type="scientific">Noviherbaspirillum humi</name>
    <dbReference type="NCBI Taxonomy" id="1688639"/>
    <lineage>
        <taxon>Bacteria</taxon>
        <taxon>Pseudomonadati</taxon>
        <taxon>Pseudomonadota</taxon>
        <taxon>Betaproteobacteria</taxon>
        <taxon>Burkholderiales</taxon>
        <taxon>Oxalobacteraceae</taxon>
        <taxon>Noviherbaspirillum</taxon>
    </lineage>
</organism>
<dbReference type="OrthoDB" id="5298740at2"/>
<dbReference type="EMBL" id="FZOT01000003">
    <property type="protein sequence ID" value="SNS53748.1"/>
    <property type="molecule type" value="Genomic_DNA"/>
</dbReference>
<dbReference type="Proteomes" id="UP000198284">
    <property type="component" value="Unassembled WGS sequence"/>
</dbReference>
<name>A0A239FB65_9BURK</name>
<dbReference type="PANTHER" id="PTHR36932:SF1">
    <property type="entry name" value="CAPSULAR POLYSACCHARIDE BIOSYNTHESIS PROTEIN"/>
    <property type="match status" value="1"/>
</dbReference>
<dbReference type="RefSeq" id="WP_089398751.1">
    <property type="nucleotide sequence ID" value="NZ_FZOT01000003.1"/>
</dbReference>
<accession>A0A239FB65</accession>
<dbReference type="InterPro" id="IPR053158">
    <property type="entry name" value="CapK_Type1_Caps_Biosynth"/>
</dbReference>
<dbReference type="InterPro" id="IPR042099">
    <property type="entry name" value="ANL_N_sf"/>
</dbReference>
<gene>
    <name evidence="1" type="ORF">SAMN06265795_103261</name>
</gene>
<reference evidence="1 2" key="1">
    <citation type="submission" date="2017-06" db="EMBL/GenBank/DDBJ databases">
        <authorList>
            <person name="Kim H.J."/>
            <person name="Triplett B.A."/>
        </authorList>
    </citation>
    <scope>NUCLEOTIDE SEQUENCE [LARGE SCALE GENOMIC DNA]</scope>
    <source>
        <strain evidence="1 2">U15</strain>
    </source>
</reference>
<evidence type="ECO:0000313" key="1">
    <source>
        <dbReference type="EMBL" id="SNS53748.1"/>
    </source>
</evidence>
<dbReference type="PANTHER" id="PTHR36932">
    <property type="entry name" value="CAPSULAR POLYSACCHARIDE BIOSYNTHESIS PROTEIN"/>
    <property type="match status" value="1"/>
</dbReference>
<dbReference type="InterPro" id="IPR012685">
    <property type="entry name" value="CHP02304_F390_synth-rel"/>
</dbReference>
<proteinExistence type="predicted"/>
<dbReference type="AlphaFoldDB" id="A0A239FB65"/>
<dbReference type="NCBIfam" id="TIGR02304">
    <property type="entry name" value="aden_form_hyp"/>
    <property type="match status" value="1"/>
</dbReference>
<sequence>MMRTVKTAFSYFRARRLTFQSRASLENYQTKKLAEFQRKLVSRSRYFARFRDLPILEWPIIDKSLMLNEFDSMNTAGIKLQEVVKTALACERSRDFRPKVNGVNVGLSSGTSGQRGVFAIGDAEAARWAGIILAKTLPGSLFSRERVALFLRANSNVYESVQSRRLTFRFFDLFTSLDNNLSLLEDYRPTILIAPAQVLREIALSVKSGQVRVSPKRVISVAEVLEPLDRILIEGVFGKVHQVYQATEGFLASTCRHGTLHLNEEYVHVEPQWLDAERRRFMPIITDFTRFVQPFVRYRLNDVLIAGRPCTCGSATRTLEAIEGRCDDMLVMPGNSRSEVTVFADMLSRVFARSLPMEADYRLIQRCETSLHLHANIADTALEDLRKELEAALALLDVKVGALRWHLHRQVPAPEAGSKRRRILRCVDPHSGASE</sequence>
<evidence type="ECO:0000313" key="2">
    <source>
        <dbReference type="Proteomes" id="UP000198284"/>
    </source>
</evidence>
<dbReference type="Gene3D" id="3.40.50.12780">
    <property type="entry name" value="N-terminal domain of ligase-like"/>
    <property type="match status" value="1"/>
</dbReference>
<protein>
    <submittedName>
        <fullName evidence="1">Putative adenylate-forming enzyme</fullName>
    </submittedName>
</protein>
<keyword evidence="2" id="KW-1185">Reference proteome</keyword>